<dbReference type="GO" id="GO:0031145">
    <property type="term" value="P:anaphase-promoting complex-dependent catabolic process"/>
    <property type="evidence" value="ECO:0007669"/>
    <property type="project" value="TreeGrafter"/>
</dbReference>
<dbReference type="GO" id="GO:0005680">
    <property type="term" value="C:anaphase-promoting complex"/>
    <property type="evidence" value="ECO:0007669"/>
    <property type="project" value="InterPro"/>
</dbReference>
<evidence type="ECO:0000256" key="2">
    <source>
        <dbReference type="ARBA" id="ARBA00022618"/>
    </source>
</evidence>
<feature type="domain" description="Anaphase-promoting complex subunit 1 middle" evidence="10">
    <location>
        <begin position="650"/>
        <end position="862"/>
    </location>
</feature>
<accession>A0A8T0K2E5</accession>
<dbReference type="GO" id="GO:0070979">
    <property type="term" value="P:protein K11-linked ubiquitination"/>
    <property type="evidence" value="ECO:0007669"/>
    <property type="project" value="TreeGrafter"/>
</dbReference>
<dbReference type="Pfam" id="PF18122">
    <property type="entry name" value="APC1_C"/>
    <property type="match status" value="1"/>
</dbReference>
<organism evidence="12 13">
    <name type="scientific">Phaseolus angularis</name>
    <name type="common">Azuki bean</name>
    <name type="synonym">Vigna angularis</name>
    <dbReference type="NCBI Taxonomy" id="3914"/>
    <lineage>
        <taxon>Eukaryota</taxon>
        <taxon>Viridiplantae</taxon>
        <taxon>Streptophyta</taxon>
        <taxon>Embryophyta</taxon>
        <taxon>Tracheophyta</taxon>
        <taxon>Spermatophyta</taxon>
        <taxon>Magnoliopsida</taxon>
        <taxon>eudicotyledons</taxon>
        <taxon>Gunneridae</taxon>
        <taxon>Pentapetalae</taxon>
        <taxon>rosids</taxon>
        <taxon>fabids</taxon>
        <taxon>Fabales</taxon>
        <taxon>Fabaceae</taxon>
        <taxon>Papilionoideae</taxon>
        <taxon>50 kb inversion clade</taxon>
        <taxon>NPAAA clade</taxon>
        <taxon>indigoferoid/millettioid clade</taxon>
        <taxon>Phaseoleae</taxon>
        <taxon>Vigna</taxon>
    </lineage>
</organism>
<keyword evidence="5" id="KW-0131">Cell cycle</keyword>
<dbReference type="EMBL" id="JABFOF010000007">
    <property type="protein sequence ID" value="KAG2391196.1"/>
    <property type="molecule type" value="Genomic_DNA"/>
</dbReference>
<dbReference type="GO" id="GO:0007091">
    <property type="term" value="P:metaphase/anaphase transition of mitotic cell cycle"/>
    <property type="evidence" value="ECO:0007669"/>
    <property type="project" value="TreeGrafter"/>
</dbReference>
<feature type="domain" description="Anaphase-promoting complex subunit 1 C-terminal" evidence="9">
    <location>
        <begin position="2125"/>
        <end position="2290"/>
    </location>
</feature>
<keyword evidence="2" id="KW-0132">Cell division</keyword>
<dbReference type="InterPro" id="IPR005162">
    <property type="entry name" value="Retrotrans_gag_dom"/>
</dbReference>
<dbReference type="InterPro" id="IPR011989">
    <property type="entry name" value="ARM-like"/>
</dbReference>
<dbReference type="InterPro" id="IPR046794">
    <property type="entry name" value="Apc1_MidN"/>
</dbReference>
<dbReference type="Proteomes" id="UP000743370">
    <property type="component" value="Unassembled WGS sequence"/>
</dbReference>
<dbReference type="InterPro" id="IPR048971">
    <property type="entry name" value="Apc1_3rd"/>
</dbReference>
<dbReference type="FunFam" id="1.25.10.10:FF:000338">
    <property type="entry name" value="Anaphase-promoting complex subunit 1"/>
    <property type="match status" value="1"/>
</dbReference>
<evidence type="ECO:0000256" key="3">
    <source>
        <dbReference type="ARBA" id="ARBA00022737"/>
    </source>
</evidence>
<dbReference type="Pfam" id="PF20518">
    <property type="entry name" value="Apc1_MidN"/>
    <property type="match status" value="1"/>
</dbReference>
<dbReference type="GO" id="GO:0060090">
    <property type="term" value="F:molecular adaptor activity"/>
    <property type="evidence" value="ECO:0007669"/>
    <property type="project" value="TreeGrafter"/>
</dbReference>
<evidence type="ECO:0000259" key="9">
    <source>
        <dbReference type="Pfam" id="PF18122"/>
    </source>
</evidence>
<evidence type="ECO:0000259" key="11">
    <source>
        <dbReference type="Pfam" id="PF21282"/>
    </source>
</evidence>
<evidence type="ECO:0000259" key="7">
    <source>
        <dbReference type="Pfam" id="PF03732"/>
    </source>
</evidence>
<comment type="similarity">
    <text evidence="1">Belongs to the APC1 family.</text>
</comment>
<reference evidence="12 13" key="1">
    <citation type="submission" date="2020-05" db="EMBL/GenBank/DDBJ databases">
        <title>Vigna angularis (adzuki bean) Var. LongXiaoDou No. 4 denovo assembly.</title>
        <authorList>
            <person name="Xiang H."/>
        </authorList>
    </citation>
    <scope>NUCLEOTIDE SEQUENCE [LARGE SCALE GENOMIC DNA]</scope>
    <source>
        <tissue evidence="12">Leaf</tissue>
    </source>
</reference>
<feature type="domain" description="Retrotransposon gag" evidence="7">
    <location>
        <begin position="1320"/>
        <end position="1390"/>
    </location>
</feature>
<name>A0A8T0K2E5_PHAAN</name>
<evidence type="ECO:0000259" key="10">
    <source>
        <dbReference type="Pfam" id="PF20518"/>
    </source>
</evidence>
<dbReference type="Gene3D" id="1.25.10.10">
    <property type="entry name" value="Leucine-rich Repeat Variant"/>
    <property type="match status" value="1"/>
</dbReference>
<dbReference type="Pfam" id="PF21282">
    <property type="entry name" value="APC1_3rd"/>
    <property type="match status" value="1"/>
</dbReference>
<comment type="caution">
    <text evidence="12">The sequence shown here is derived from an EMBL/GenBank/DDBJ whole genome shotgun (WGS) entry which is preliminary data.</text>
</comment>
<dbReference type="PANTHER" id="PTHR12827:SF3">
    <property type="entry name" value="ANAPHASE-PROMOTING COMPLEX SUBUNIT 1"/>
    <property type="match status" value="1"/>
</dbReference>
<protein>
    <submittedName>
        <fullName evidence="12">Anaphase-promoting complex subunit 1 Cyclosome subunit 1 Protein EMBRYO DEFECTIVE 2771</fullName>
    </submittedName>
</protein>
<evidence type="ECO:0000256" key="6">
    <source>
        <dbReference type="SAM" id="MobiDB-lite"/>
    </source>
</evidence>
<feature type="region of interest" description="Disordered" evidence="6">
    <location>
        <begin position="1577"/>
        <end position="1596"/>
    </location>
</feature>
<feature type="domain" description="Anaphase-promoting complex subunit 1 N-terminal" evidence="8">
    <location>
        <begin position="137"/>
        <end position="359"/>
    </location>
</feature>
<dbReference type="InterPro" id="IPR002015">
    <property type="entry name" value="Proteasome/cyclosome_rpt"/>
</dbReference>
<evidence type="ECO:0000313" key="13">
    <source>
        <dbReference type="Proteomes" id="UP000743370"/>
    </source>
</evidence>
<evidence type="ECO:0000256" key="5">
    <source>
        <dbReference type="ARBA" id="ARBA00023306"/>
    </source>
</evidence>
<sequence length="2335" mass="259869">MEWHYISISKTLLTLTSKSTEMWRQFYGGNGHDLKVLVGVSSTNVVIKFIHVQCLSHDMFYLRGSEMLKEINGNNRLLGSQLCIHDVVNDKRGKDNELALSSEKMSIGVRCLTVLGEFKPFGLVAEALDGKSPGTVSDKYDYFLFDPEIARDRDAEDECDNVSPEPTTCGDHELFIRGNRITWSTGARVFKRFTLPSDIVKVCWCRLNHIAEALLCILQSDRLTIYNTSGEVVSLPLPRTITSIWPLPFGLLLQQDVETNIPSRLHFSSPSALLSTRDMLLSASNLIQKGEGSSVSSHLILMDPLDEHRPTFIEERGKLNMMKEYDEKTIWTSDQVPLMASYNKGKMQHSLWVAEIVNSNVDDDSAGGLLPVDPMSVLPKHLSFRKIWQGKGAQTAACKVFMATDDDATPVVCFFHQEQKKLLSLSLQMVEINNEIVYDVKPDMGWNIHAIAASPVTVTRPRVKVGVLPFSDIMVLSPENCLLLYSGKQCLCKYVLPCLNKDKILHDLEISEESSFRNDLKITGLADAVKGRVNVIVNNRQIFRCALRESPSSVLANDCITALAEGLCSSFYRHLLGLLWKDGDPAHSPEAEPIVDSEWNSFCHVNSIFGMPCAVSLDQQESNFDRSFVDDPQNSGKPFYTDLLRESMESLHGLYESLKLDNLRKRDLELLSVLLCNIAEFLVEENYLDHYIRDFPGLSKKFLMPGMSVSPKICPSLFRWFENCLQYGCHCANTNDIPALVCKEGSSVVSVARKVVCFYSILSGAKLLGNKLSTGVYCSITMGSHSSKEELTVLAMVGERFGLQQLDSLPSGVSLPLRHELPTVFLILSFFASETALDKCRDSPPNDWPAAAYVLLGRQDLAMSTLARECKYRGIETPSNVNLISMSTPYMLNLHPVTISSTISDAIGLEGAKFEDTDSVDGSMTDGMEHIFNSSTQLRYGRDLRLNESRSSHEALVGAEVRRLLCSSRPVAIQTSINHSASDQDLQQAQLWHLAQRTTSLPLGRGAFTLATIYTLLTEAFTVPKLVLAGRLPAQQNATVNLDPNIRNIQELRSWPEFHNAVAAGLRLAPLQLRLASLPMAQCCGVASLLLSASDSMSLWCLSTQFCVSRDLKFANMHRPEEPNSVHAGLLLALGLHGFLRVLAVTDIYQYFSQEHESTTVGLMLGLAASYGGTMHPAISKVPNKLVRSAVSRSGRIIQSTVVSTGELAVILRRGVPDQEGIKTLSRNCRIQIGGKMASIIDGRLNVMEGQIEAVELAVDGRKVETAALRQDSAAIRKDLQEVMLIFGGRTRNQERLSEGSQASVNDHRRDGGERWLLVQSMEGESQESSWDGLKEALVIRFETNVERLAVSKQTGTVEEYVQYFKTFARRMKRVLDEQLLGYFLAGLQEDIQNQVRPHDLQDLMVAKRIARGVEEFQGGEKERTAKSKQERTARFAQKRIVGRERERTVESERQYEIVEKIRRNLPYIQKEDEEAITTVLVGGRSRRRRNGTRGGSGDLCGGAWRRVDGLFAAIFVSRWSPGRDDPDGMVAGRFWNSGSDDDDGYRRLYSYSQRPNGLTVKTVSQSLAEQSDAMRYSPNRSGVAEQSEANHLGRSRAAESVGSLACRGRLCSQPGRLCSQPILCKEDSFTGEIGRRSGGDNVLEREGHAVSAGFALGLVALGRGEDALGFIDTFVNCLFLYIGDKVHNERPHFSTVSMDECRGSAQMMDGTTVNIDVTAPGAIIAIALMFMKTESEAIVSRLPIPNTFFDLQYVRPDFIMLRVIARNLIMWSRVHPSKDWVWSQIPEIVRCAVEGIGGDDNDIDDMDAEAFIQAYVNIIAGACISLGLVFAGTRNENAQELLYEFAIYFLNEIKPVSPTSGKVFPSGLCHHIDRGTLETCLHLIVLSLSVVMAGSGHLQTFRLLRFLRSRNCADGQSSYGIQMAVSLATGFLFLGGGMRTFSTTNHSIAALLITLYPRLPTGPNDNRCHLQAFRHLYVLATEARWIQTVDVDTGLPVYAPLEVTVRETEHYAESSFCEVTPCLLPERSILKRIRVCGPRYWPQVIDFTPEDKPWWNFGDKNNPFNSGILFIKRKVGACSYVDDPIGCQSLLSRAMHKVFGLTSLKASDTIRDIRNGSDSITVDQLVGTFSSDPSLIAFAQLCCDPSWYNRSDVDFKEFCLQVLFECVSKDRPALLQVYLSLYTTVESMAEQVTKGAVGFSDSLSISGFKLALIYIEALMTGKLSAPKGGIVQSTFVGSLRKQVEELLNCSQELKDDFHNYLKLGKWPDGESQDKRSILLSWFLQWFDVPASSVIRTTVDRVKPKLMSSSSVPFLRLLFPRTHIRVISEIDRCLS</sequence>
<dbReference type="Pfam" id="PF01851">
    <property type="entry name" value="PC_rep"/>
    <property type="match status" value="1"/>
</dbReference>
<dbReference type="InterPro" id="IPR041221">
    <property type="entry name" value="APC1_C"/>
</dbReference>
<evidence type="ECO:0000313" key="12">
    <source>
        <dbReference type="EMBL" id="KAG2391196.1"/>
    </source>
</evidence>
<dbReference type="Pfam" id="PF03732">
    <property type="entry name" value="Retrotrans_gag"/>
    <property type="match status" value="1"/>
</dbReference>
<keyword evidence="4" id="KW-0498">Mitosis</keyword>
<evidence type="ECO:0000256" key="1">
    <source>
        <dbReference type="ARBA" id="ARBA00010547"/>
    </source>
</evidence>
<dbReference type="InterPro" id="IPR024990">
    <property type="entry name" value="Apc1"/>
</dbReference>
<proteinExistence type="inferred from homology"/>
<dbReference type="InterPro" id="IPR049255">
    <property type="entry name" value="Apc1_N"/>
</dbReference>
<evidence type="ECO:0000256" key="4">
    <source>
        <dbReference type="ARBA" id="ARBA00022776"/>
    </source>
</evidence>
<keyword evidence="3" id="KW-0677">Repeat</keyword>
<dbReference type="Pfam" id="PF12859">
    <property type="entry name" value="ANAPC1"/>
    <property type="match status" value="2"/>
</dbReference>
<dbReference type="PANTHER" id="PTHR12827">
    <property type="entry name" value="MEIOTIC CHECKPOINT REGULATOR TSG24 FAMILY MEMBER"/>
    <property type="match status" value="1"/>
</dbReference>
<evidence type="ECO:0000259" key="8">
    <source>
        <dbReference type="Pfam" id="PF12859"/>
    </source>
</evidence>
<gene>
    <name evidence="12" type="ORF">HKW66_Vig0130430</name>
</gene>
<feature type="domain" description="Anaphase-promoting complex subunit 1 beta-sandwich" evidence="11">
    <location>
        <begin position="1985"/>
        <end position="2048"/>
    </location>
</feature>
<feature type="domain" description="Anaphase-promoting complex subunit 1 N-terminal" evidence="8">
    <location>
        <begin position="392"/>
        <end position="604"/>
    </location>
</feature>
<dbReference type="GO" id="GO:0051301">
    <property type="term" value="P:cell division"/>
    <property type="evidence" value="ECO:0007669"/>
    <property type="project" value="UniProtKB-KW"/>
</dbReference>